<proteinExistence type="predicted"/>
<accession>A0A0J1EKH4</accession>
<dbReference type="PATRIC" id="fig|595434.4.peg.1841"/>
<dbReference type="AlphaFoldDB" id="A0A0J1EKH4"/>
<dbReference type="EMBL" id="LECT01000016">
    <property type="protein sequence ID" value="KLU06069.1"/>
    <property type="molecule type" value="Genomic_DNA"/>
</dbReference>
<comment type="caution">
    <text evidence="2">The sequence shown here is derived from an EMBL/GenBank/DDBJ whole genome shotgun (WGS) entry which is preliminary data.</text>
</comment>
<reference evidence="2" key="1">
    <citation type="submission" date="2015-05" db="EMBL/GenBank/DDBJ databases">
        <title>Permanent draft genome of Rhodopirellula islandicus K833.</title>
        <authorList>
            <person name="Kizina J."/>
            <person name="Richter M."/>
            <person name="Glockner F.O."/>
            <person name="Harder J."/>
        </authorList>
    </citation>
    <scope>NUCLEOTIDE SEQUENCE [LARGE SCALE GENOMIC DNA]</scope>
    <source>
        <strain evidence="2">K833</strain>
    </source>
</reference>
<organism evidence="2 3">
    <name type="scientific">Rhodopirellula islandica</name>
    <dbReference type="NCBI Taxonomy" id="595434"/>
    <lineage>
        <taxon>Bacteria</taxon>
        <taxon>Pseudomonadati</taxon>
        <taxon>Planctomycetota</taxon>
        <taxon>Planctomycetia</taxon>
        <taxon>Pirellulales</taxon>
        <taxon>Pirellulaceae</taxon>
        <taxon>Rhodopirellula</taxon>
    </lineage>
</organism>
<dbReference type="Proteomes" id="UP000036367">
    <property type="component" value="Unassembled WGS sequence"/>
</dbReference>
<keyword evidence="3" id="KW-1185">Reference proteome</keyword>
<gene>
    <name evidence="2" type="ORF">RISK_001920</name>
</gene>
<feature type="chain" id="PRO_5005250148" description="PEP-CTERM protein-sorting domain-containing protein" evidence="1">
    <location>
        <begin position="17"/>
        <end position="209"/>
    </location>
</feature>
<name>A0A0J1EKH4_RHOIS</name>
<feature type="signal peptide" evidence="1">
    <location>
        <begin position="1"/>
        <end position="16"/>
    </location>
</feature>
<evidence type="ECO:0000313" key="3">
    <source>
        <dbReference type="Proteomes" id="UP000036367"/>
    </source>
</evidence>
<evidence type="ECO:0008006" key="4">
    <source>
        <dbReference type="Google" id="ProtNLM"/>
    </source>
</evidence>
<protein>
    <recommendedName>
        <fullName evidence="4">PEP-CTERM protein-sorting domain-containing protein</fullName>
    </recommendedName>
</protein>
<keyword evidence="1" id="KW-0732">Signal</keyword>
<evidence type="ECO:0000313" key="2">
    <source>
        <dbReference type="EMBL" id="KLU06069.1"/>
    </source>
</evidence>
<sequence length="209" mass="22391">MLIGLTWLFAPPEASAAIVASLVPAETSLAAGTATTIDVFITSNSDDQLDSFSIELAISGGDGLRFSEVQRETHIQDSRYVFANRSGSESFGLSAVTNDGPSRLAVTDLSVDERGDAFPRDLEDQNWLLATIDLTALRPGDFTIDLLDSSSFFDDSVQPISFTPDRVSLTVAAVPEPTTVTLITAILIGGGVRAHRRHRRAVSVRTRPA</sequence>
<evidence type="ECO:0000256" key="1">
    <source>
        <dbReference type="SAM" id="SignalP"/>
    </source>
</evidence>
<dbReference type="STRING" id="595434.RISK_001920"/>